<dbReference type="RefSeq" id="WP_055205791.1">
    <property type="nucleotide sequence ID" value="NZ_CZBO01000001.1"/>
</dbReference>
<dbReference type="PANTHER" id="PTHR30344:SF1">
    <property type="entry name" value="6-PHOSPHOGLUCONOLACTONASE"/>
    <property type="match status" value="1"/>
</dbReference>
<dbReference type="GO" id="GO:0005829">
    <property type="term" value="C:cytosol"/>
    <property type="evidence" value="ECO:0007669"/>
    <property type="project" value="TreeGrafter"/>
</dbReference>
<dbReference type="Gene3D" id="2.130.10.10">
    <property type="entry name" value="YVTN repeat-like/Quinoprotein amine dehydrogenase"/>
    <property type="match status" value="1"/>
</dbReference>
<evidence type="ECO:0000313" key="2">
    <source>
        <dbReference type="EMBL" id="CUP57197.1"/>
    </source>
</evidence>
<dbReference type="InterPro" id="IPR019405">
    <property type="entry name" value="Lactonase_7-beta_prop"/>
</dbReference>
<keyword evidence="2" id="KW-0378">Hydrolase</keyword>
<dbReference type="InterPro" id="IPR011048">
    <property type="entry name" value="Haem_d1_sf"/>
</dbReference>
<accession>A0A174PDS2</accession>
<evidence type="ECO:0000256" key="1">
    <source>
        <dbReference type="ARBA" id="ARBA00005564"/>
    </source>
</evidence>
<dbReference type="PANTHER" id="PTHR30344">
    <property type="entry name" value="6-PHOSPHOGLUCONOLACTONASE-RELATED"/>
    <property type="match status" value="1"/>
</dbReference>
<proteinExistence type="inferred from homology"/>
<dbReference type="InterPro" id="IPR050282">
    <property type="entry name" value="Cycloisomerase_2"/>
</dbReference>
<dbReference type="EMBL" id="CZBO01000001">
    <property type="protein sequence ID" value="CUP57197.1"/>
    <property type="molecule type" value="Genomic_DNA"/>
</dbReference>
<dbReference type="Pfam" id="PF10282">
    <property type="entry name" value="Lactonase"/>
    <property type="match status" value="1"/>
</dbReference>
<dbReference type="AlphaFoldDB" id="A0A174PDS2"/>
<dbReference type="Proteomes" id="UP000095563">
    <property type="component" value="Unassembled WGS sequence"/>
</dbReference>
<gene>
    <name evidence="2" type="primary">pgl2</name>
    <name evidence="2" type="ORF">ERS852568_00030</name>
</gene>
<sequence length="334" mass="38141">MRERFLGFIGTYTKKASNGLYRFLFDSNIGKFSEVNLAFSIKNPTYISLNSKSNVLFSIQGDNLEGGICSFKINNMNLDKIYMTSDSLKPPCYISNNDKFLFSANYHEGIVNIYEILDDLSFKPVRSLNTKLKESSKMHFAGLSPNNKFLATCNLALNKISMYNTTDFTKLYSITLKNNSGPRHLVFHNSLNIVYVLTELTAEIFTLEFDDWGFNIIDNFSIYKDSREDFEGAAIHIHPSNKYIYISERKRNSISCYKILKDGTLSLVDTYYLDISHPRDFTFTPDGKWIIIASLLEHKLTSYEIDLSSGSILSLSDEIKVPEPTCVIFTNKTI</sequence>
<evidence type="ECO:0000313" key="3">
    <source>
        <dbReference type="Proteomes" id="UP000095563"/>
    </source>
</evidence>
<dbReference type="GO" id="GO:0017057">
    <property type="term" value="F:6-phosphogluconolactonase activity"/>
    <property type="evidence" value="ECO:0007669"/>
    <property type="project" value="UniProtKB-EC"/>
</dbReference>
<dbReference type="InterPro" id="IPR015943">
    <property type="entry name" value="WD40/YVTN_repeat-like_dom_sf"/>
</dbReference>
<protein>
    <submittedName>
        <fullName evidence="2">6-phosphogluconolactonase Pgl</fullName>
        <ecNumber evidence="2">3.1.1.31</ecNumber>
    </submittedName>
</protein>
<organism evidence="2 3">
    <name type="scientific">Clostridium baratii</name>
    <dbReference type="NCBI Taxonomy" id="1561"/>
    <lineage>
        <taxon>Bacteria</taxon>
        <taxon>Bacillati</taxon>
        <taxon>Bacillota</taxon>
        <taxon>Clostridia</taxon>
        <taxon>Eubacteriales</taxon>
        <taxon>Clostridiaceae</taxon>
        <taxon>Clostridium</taxon>
    </lineage>
</organism>
<comment type="similarity">
    <text evidence="1">Belongs to the cycloisomerase 2 family.</text>
</comment>
<dbReference type="SUPFAM" id="SSF51004">
    <property type="entry name" value="C-terminal (heme d1) domain of cytochrome cd1-nitrite reductase"/>
    <property type="match status" value="1"/>
</dbReference>
<name>A0A174PDS2_9CLOT</name>
<dbReference type="EC" id="3.1.1.31" evidence="2"/>
<reference evidence="2 3" key="1">
    <citation type="submission" date="2015-09" db="EMBL/GenBank/DDBJ databases">
        <authorList>
            <consortium name="Pathogen Informatics"/>
        </authorList>
    </citation>
    <scope>NUCLEOTIDE SEQUENCE [LARGE SCALE GENOMIC DNA]</scope>
    <source>
        <strain evidence="2 3">2789STDY5834956</strain>
    </source>
</reference>